<dbReference type="InterPro" id="IPR010921">
    <property type="entry name" value="Trp_repressor/repl_initiator"/>
</dbReference>
<organism evidence="13 14">
    <name type="scientific">Candidatus Malacoplasma girerdii</name>
    <dbReference type="NCBI Taxonomy" id="1318617"/>
    <lineage>
        <taxon>Bacteria</taxon>
        <taxon>Bacillati</taxon>
        <taxon>Mycoplasmatota</taxon>
        <taxon>Mycoplasmoidales</taxon>
        <taxon>Mycoplasmoidaceae</taxon>
        <taxon>Malacoplasma</taxon>
    </lineage>
</organism>
<dbReference type="InterPro" id="IPR003593">
    <property type="entry name" value="AAA+_ATPase"/>
</dbReference>
<keyword evidence="7 9" id="KW-0238">DNA-binding</keyword>
<gene>
    <name evidence="13" type="primary">dnaA</name>
    <name evidence="13" type="ORF">MGM1_0010</name>
</gene>
<dbReference type="InterPro" id="IPR001957">
    <property type="entry name" value="Chromosome_initiator_DnaA"/>
</dbReference>
<dbReference type="GO" id="GO:0005886">
    <property type="term" value="C:plasma membrane"/>
    <property type="evidence" value="ECO:0007669"/>
    <property type="project" value="TreeGrafter"/>
</dbReference>
<dbReference type="InterPro" id="IPR024633">
    <property type="entry name" value="DnaA_N_dom"/>
</dbReference>
<dbReference type="InterPro" id="IPR020591">
    <property type="entry name" value="Chromosome_initiator_DnaA-like"/>
</dbReference>
<evidence type="ECO:0000313" key="14">
    <source>
        <dbReference type="Proteomes" id="UP000030066"/>
    </source>
</evidence>
<dbReference type="GO" id="GO:0006270">
    <property type="term" value="P:DNA replication initiation"/>
    <property type="evidence" value="ECO:0007669"/>
    <property type="project" value="UniProtKB-UniRule"/>
</dbReference>
<dbReference type="NCBIfam" id="TIGR00362">
    <property type="entry name" value="DnaA"/>
    <property type="match status" value="1"/>
</dbReference>
<dbReference type="HOGENOM" id="CLU_026910_3_2_14"/>
<dbReference type="STRING" id="1318617.MGM1_0010"/>
<dbReference type="InterPro" id="IPR013317">
    <property type="entry name" value="DnaA_dom"/>
</dbReference>
<dbReference type="InterPro" id="IPR027417">
    <property type="entry name" value="P-loop_NTPase"/>
</dbReference>
<reference evidence="13 14" key="1">
    <citation type="journal article" date="2014" name="PLoS ONE">
        <title>An emerging Mycoplasma associated with trichomoniasis, vaginal infection and disease.</title>
        <authorList>
            <consortium name="Vaginal Microbiome Consortium"/>
            <person name="Fettweis J.M."/>
            <person name="Serrano M.G."/>
            <person name="Huang B."/>
            <person name="Brooks J.P."/>
            <person name="Glascock A.L."/>
            <person name="Sheth N.U."/>
            <person name="Strauss J.F.III."/>
            <person name="Jefferson K.K."/>
            <person name="Buck G.A."/>
        </authorList>
    </citation>
    <scope>NUCLEOTIDE SEQUENCE [LARGE SCALE GENOMIC DNA]</scope>
    <source>
        <strain evidence="13 14">VCU_M1</strain>
    </source>
</reference>
<keyword evidence="3 9" id="KW-0235">DNA replication</keyword>
<protein>
    <recommendedName>
        <fullName evidence="8 9">Chromosomal replication initiator protein DnaA</fullName>
    </recommendedName>
</protein>
<dbReference type="eggNOG" id="COG0593">
    <property type="taxonomic scope" value="Bacteria"/>
</dbReference>
<name>A0A097SS13_9BACT</name>
<dbReference type="Pfam" id="PF11638">
    <property type="entry name" value="DnaA_N"/>
    <property type="match status" value="1"/>
</dbReference>
<evidence type="ECO:0000256" key="5">
    <source>
        <dbReference type="ARBA" id="ARBA00022840"/>
    </source>
</evidence>
<evidence type="ECO:0000256" key="3">
    <source>
        <dbReference type="ARBA" id="ARBA00022705"/>
    </source>
</evidence>
<keyword evidence="6" id="KW-0446">Lipid-binding</keyword>
<dbReference type="SUPFAM" id="SSF52540">
    <property type="entry name" value="P-loop containing nucleoside triphosphate hydrolases"/>
    <property type="match status" value="1"/>
</dbReference>
<evidence type="ECO:0000256" key="6">
    <source>
        <dbReference type="ARBA" id="ARBA00023121"/>
    </source>
</evidence>
<dbReference type="InterPro" id="IPR013159">
    <property type="entry name" value="DnaA_C"/>
</dbReference>
<dbReference type="SMART" id="SM00760">
    <property type="entry name" value="Bac_DnaA_C"/>
    <property type="match status" value="1"/>
</dbReference>
<evidence type="ECO:0000256" key="4">
    <source>
        <dbReference type="ARBA" id="ARBA00022741"/>
    </source>
</evidence>
<evidence type="ECO:0000259" key="12">
    <source>
        <dbReference type="SMART" id="SM00760"/>
    </source>
</evidence>
<dbReference type="Gene3D" id="3.30.300.180">
    <property type="match status" value="1"/>
</dbReference>
<dbReference type="InterPro" id="IPR018312">
    <property type="entry name" value="Chromosome_initiator_DnaA_CS"/>
</dbReference>
<dbReference type="PANTHER" id="PTHR30050">
    <property type="entry name" value="CHROMOSOMAL REPLICATION INITIATOR PROTEIN DNAA"/>
    <property type="match status" value="1"/>
</dbReference>
<dbReference type="GO" id="GO:0003688">
    <property type="term" value="F:DNA replication origin binding"/>
    <property type="evidence" value="ECO:0007669"/>
    <property type="project" value="UniProtKB-UniRule"/>
</dbReference>
<keyword evidence="4 9" id="KW-0547">Nucleotide-binding</keyword>
<dbReference type="Gene3D" id="1.10.1750.10">
    <property type="match status" value="1"/>
</dbReference>
<dbReference type="Pfam" id="PF00308">
    <property type="entry name" value="Bac_DnaA"/>
    <property type="match status" value="1"/>
</dbReference>
<dbReference type="PROSITE" id="PS01008">
    <property type="entry name" value="DNAA"/>
    <property type="match status" value="1"/>
</dbReference>
<dbReference type="SMART" id="SM00382">
    <property type="entry name" value="AAA"/>
    <property type="match status" value="1"/>
</dbReference>
<dbReference type="SUPFAM" id="SSF48295">
    <property type="entry name" value="TrpR-like"/>
    <property type="match status" value="1"/>
</dbReference>
<evidence type="ECO:0000313" key="13">
    <source>
        <dbReference type="EMBL" id="AIV03388.1"/>
    </source>
</evidence>
<evidence type="ECO:0000256" key="1">
    <source>
        <dbReference type="ARBA" id="ARBA00006583"/>
    </source>
</evidence>
<dbReference type="KEGG" id="mgj:MGM1_0010"/>
<keyword evidence="2" id="KW-0963">Cytoplasm</keyword>
<dbReference type="Gene3D" id="1.10.8.60">
    <property type="match status" value="1"/>
</dbReference>
<dbReference type="GO" id="GO:0005524">
    <property type="term" value="F:ATP binding"/>
    <property type="evidence" value="ECO:0007669"/>
    <property type="project" value="UniProtKB-UniRule"/>
</dbReference>
<dbReference type="GO" id="GO:0006275">
    <property type="term" value="P:regulation of DNA replication"/>
    <property type="evidence" value="ECO:0007669"/>
    <property type="project" value="UniProtKB-UniRule"/>
</dbReference>
<keyword evidence="14" id="KW-1185">Reference proteome</keyword>
<sequence length="457" mass="52921">MNGSYDFNIVKINWSDIKEQIKKSIKNSDIFNDFIKSVLVYGIDENNLILSVKNELAKKTINNNYLSLFTSIVNKTLNANFNLRFLTNEEIADWEENFKNKENKSVSFNKANTNQRLSFNSYVVSQFNKNAYNALKSILDKKLVWNPIFISSNVGLGKTHLLNAFANEYLRLNPNANVYYVTSDEFIREIYHSLQENSNKNINEVIDKYESVDVLLIDDVQFLATKEKISEIFFNIFNHNIAKGKIVIMSSDKHPDQMENFHDRMKSRFSSGLCVEISKPSIESICQILEMKINEANLGFIFPKETILYIARRNQSDIRKLNGYLNQILHYAFNNLSPGAIISINIVQTATKITDIEEIKHRGFDIDPNIVIEQVCLAYGVDPKEVKSKSRLYQIANCRSICMYVLRKKFDMKYEEIGKFFSNRNHSTVITSIEKVKNKLENDKVAADFIEKIYKNI</sequence>
<evidence type="ECO:0000256" key="9">
    <source>
        <dbReference type="RuleBase" id="RU000577"/>
    </source>
</evidence>
<dbReference type="AlphaFoldDB" id="A0A097SS13"/>
<comment type="similarity">
    <text evidence="1 10">Belongs to the DnaA family.</text>
</comment>
<proteinExistence type="inferred from homology"/>
<keyword evidence="5 9" id="KW-0067">ATP-binding</keyword>
<evidence type="ECO:0000256" key="8">
    <source>
        <dbReference type="NCBIfam" id="TIGR00362"/>
    </source>
</evidence>
<evidence type="ECO:0000256" key="7">
    <source>
        <dbReference type="ARBA" id="ARBA00023125"/>
    </source>
</evidence>
<dbReference type="Proteomes" id="UP000030066">
    <property type="component" value="Chromosome"/>
</dbReference>
<accession>A0A097SS13</accession>
<feature type="domain" description="AAA+ ATPase" evidence="11">
    <location>
        <begin position="144"/>
        <end position="295"/>
    </location>
</feature>
<evidence type="ECO:0000259" key="11">
    <source>
        <dbReference type="SMART" id="SM00382"/>
    </source>
</evidence>
<dbReference type="Pfam" id="PF08299">
    <property type="entry name" value="Bac_DnaA_C"/>
    <property type="match status" value="1"/>
</dbReference>
<dbReference type="GO" id="GO:0008289">
    <property type="term" value="F:lipid binding"/>
    <property type="evidence" value="ECO:0007669"/>
    <property type="project" value="UniProtKB-KW"/>
</dbReference>
<dbReference type="CDD" id="cd06571">
    <property type="entry name" value="Bac_DnaA_C"/>
    <property type="match status" value="1"/>
</dbReference>
<dbReference type="InterPro" id="IPR038454">
    <property type="entry name" value="DnaA_N_sf"/>
</dbReference>
<dbReference type="EMBL" id="CP007711">
    <property type="protein sequence ID" value="AIV03388.1"/>
    <property type="molecule type" value="Genomic_DNA"/>
</dbReference>
<comment type="function">
    <text evidence="9">Plays an essential role in the initiation and regulation of chromosomal replication. ATP-DnaA binds to the origin of replication (oriC) to initiate formation of the DNA replication initiation complex once per cell cycle. Binds the DnaA box (a 9 base pair repeat at the origin) and separates the double-stranded (ds)DNA. Forms a right-handed helical filament on oriC DNA; dsDNA binds to the exterior of the filament while single-stranded (ss)DNA is stabiized in the filament's interior. The ATP-DnaA-oriC complex binds and stabilizes one strand of the AT-rich DNA unwinding element (DUE), permitting loading of DNA polymerase. After initiation quickly degrades to an ADP-DnaA complex that is not apt for DNA replication. Binds acidic phospholipids.</text>
</comment>
<evidence type="ECO:0000256" key="10">
    <source>
        <dbReference type="RuleBase" id="RU004227"/>
    </source>
</evidence>
<evidence type="ECO:0000256" key="2">
    <source>
        <dbReference type="ARBA" id="ARBA00022490"/>
    </source>
</evidence>
<dbReference type="PANTHER" id="PTHR30050:SF2">
    <property type="entry name" value="CHROMOSOMAL REPLICATION INITIATOR PROTEIN DNAA"/>
    <property type="match status" value="1"/>
</dbReference>
<dbReference type="CDD" id="cd00009">
    <property type="entry name" value="AAA"/>
    <property type="match status" value="1"/>
</dbReference>
<feature type="domain" description="Chromosomal replication initiator DnaA C-terminal" evidence="12">
    <location>
        <begin position="367"/>
        <end position="436"/>
    </location>
</feature>
<dbReference type="Gene3D" id="3.40.50.300">
    <property type="entry name" value="P-loop containing nucleotide triphosphate hydrolases"/>
    <property type="match status" value="1"/>
</dbReference>
<dbReference type="PRINTS" id="PR00051">
    <property type="entry name" value="DNAA"/>
</dbReference>